<evidence type="ECO:0000313" key="2">
    <source>
        <dbReference type="EMBL" id="KAE8394284.1"/>
    </source>
</evidence>
<dbReference type="InterPro" id="IPR024316">
    <property type="entry name" value="APQ12"/>
</dbReference>
<proteinExistence type="predicted"/>
<dbReference type="AlphaFoldDB" id="A0A5N6G8Y8"/>
<sequence length="158" mass="17877">MDFLPESIRSLIQENPTIQQLTSSSITFHVNNARTTYLDPYISHVKATYLDPYIIQPLATMLASSTPDLVSVLILALILIISLKVLDYARRVVMFWVMLVLRLIWWGFILGAILYVYNAGFGKTVRDLVWFYGFAKGFVEKFQDGFEGGRRSSSVTGG</sequence>
<accession>A0A5N7CJD6</accession>
<keyword evidence="4" id="KW-1185">Reference proteome</keyword>
<keyword evidence="1" id="KW-0472">Membrane</keyword>
<dbReference type="Proteomes" id="UP000326877">
    <property type="component" value="Unassembled WGS sequence"/>
</dbReference>
<dbReference type="Proteomes" id="UP000541154">
    <property type="component" value="Unassembled WGS sequence"/>
</dbReference>
<dbReference type="EMBL" id="SPNV01000196">
    <property type="protein sequence ID" value="KAF5858668.1"/>
    <property type="molecule type" value="Genomic_DNA"/>
</dbReference>
<gene>
    <name evidence="2" type="ORF">BDV23DRAFT_179770</name>
    <name evidence="3" type="ORF">ETB97_003929</name>
</gene>
<evidence type="ECO:0000313" key="3">
    <source>
        <dbReference type="EMBL" id="KAF5858668.1"/>
    </source>
</evidence>
<keyword evidence="1" id="KW-1133">Transmembrane helix</keyword>
<feature type="transmembrane region" description="Helical" evidence="1">
    <location>
        <begin position="69"/>
        <end position="86"/>
    </location>
</feature>
<protein>
    <submittedName>
        <fullName evidence="2">Nuclear pore assembly and biogenesis-domain-containing protein</fullName>
    </submittedName>
</protein>
<dbReference type="EMBL" id="ML735224">
    <property type="protein sequence ID" value="KAE8394284.1"/>
    <property type="molecule type" value="Genomic_DNA"/>
</dbReference>
<reference evidence="3 4" key="1">
    <citation type="submission" date="2019-04" db="EMBL/GenBank/DDBJ databases">
        <title>Aspergillus burnettii sp. nov., novel species from soil in southeast Queensland.</title>
        <authorList>
            <person name="Gilchrist C.L.M."/>
            <person name="Pitt J.I."/>
            <person name="Lange L."/>
            <person name="Lacey H.J."/>
            <person name="Vuong D."/>
            <person name="Midgley D.J."/>
            <person name="Greenfield P."/>
            <person name="Bradbury M."/>
            <person name="Lacey E."/>
            <person name="Busk P.K."/>
            <person name="Pilgaard B."/>
            <person name="Chooi Y.H."/>
            <person name="Piggott A.M."/>
        </authorList>
    </citation>
    <scope>NUCLEOTIDE SEQUENCE [LARGE SCALE GENOMIC DNA]</scope>
    <source>
        <strain evidence="3 4">FRR 5400</strain>
    </source>
</reference>
<dbReference type="OMA" id="GWYVYSV"/>
<dbReference type="OrthoDB" id="3559694at2759"/>
<evidence type="ECO:0000256" key="1">
    <source>
        <dbReference type="SAM" id="Phobius"/>
    </source>
</evidence>
<accession>A0A8H5ZXB6</accession>
<organism evidence="2">
    <name type="scientific">Petromyces alliaceus</name>
    <name type="common">Aspergillus alliaceus</name>
    <dbReference type="NCBI Taxonomy" id="209559"/>
    <lineage>
        <taxon>Eukaryota</taxon>
        <taxon>Fungi</taxon>
        <taxon>Dikarya</taxon>
        <taxon>Ascomycota</taxon>
        <taxon>Pezizomycotina</taxon>
        <taxon>Eurotiomycetes</taxon>
        <taxon>Eurotiomycetidae</taxon>
        <taxon>Eurotiales</taxon>
        <taxon>Aspergillaceae</taxon>
        <taxon>Aspergillus</taxon>
        <taxon>Aspergillus subgen. Circumdati</taxon>
    </lineage>
</organism>
<accession>A0A5N6G8Y8</accession>
<dbReference type="Pfam" id="PF12716">
    <property type="entry name" value="Apq12"/>
    <property type="match status" value="1"/>
</dbReference>
<feature type="transmembrane region" description="Helical" evidence="1">
    <location>
        <begin position="93"/>
        <end position="117"/>
    </location>
</feature>
<keyword evidence="1" id="KW-0812">Transmembrane</keyword>
<name>A0A5N6G8Y8_PETAA</name>
<evidence type="ECO:0000313" key="4">
    <source>
        <dbReference type="Proteomes" id="UP000541154"/>
    </source>
</evidence>
<reference evidence="2" key="2">
    <citation type="submission" date="2019-04" db="EMBL/GenBank/DDBJ databases">
        <title>Friends and foes A comparative genomics studyof 23 Aspergillus species from section Flavi.</title>
        <authorList>
            <consortium name="DOE Joint Genome Institute"/>
            <person name="Kjaerbolling I."/>
            <person name="Vesth T."/>
            <person name="Frisvad J.C."/>
            <person name="Nybo J.L."/>
            <person name="Theobald S."/>
            <person name="Kildgaard S."/>
            <person name="Isbrandt T."/>
            <person name="Kuo A."/>
            <person name="Sato A."/>
            <person name="Lyhne E.K."/>
            <person name="Kogle M.E."/>
            <person name="Wiebenga A."/>
            <person name="Kun R.S."/>
            <person name="Lubbers R.J."/>
            <person name="Makela M.R."/>
            <person name="Barry K."/>
            <person name="Chovatia M."/>
            <person name="Clum A."/>
            <person name="Daum C."/>
            <person name="Haridas S."/>
            <person name="He G."/>
            <person name="LaButti K."/>
            <person name="Lipzen A."/>
            <person name="Mondo S."/>
            <person name="Riley R."/>
            <person name="Salamov A."/>
            <person name="Simmons B.A."/>
            <person name="Magnuson J.K."/>
            <person name="Henrissat B."/>
            <person name="Mortensen U.H."/>
            <person name="Larsen T.O."/>
            <person name="Devries R.P."/>
            <person name="Grigoriev I.V."/>
            <person name="Machida M."/>
            <person name="Baker S.E."/>
            <person name="Andersen M.R."/>
        </authorList>
    </citation>
    <scope>NUCLEOTIDE SEQUENCE [LARGE SCALE GENOMIC DNA]</scope>
    <source>
        <strain evidence="2">IBT 14317</strain>
    </source>
</reference>